<dbReference type="AlphaFoldDB" id="A0A3D8R3G7"/>
<gene>
    <name evidence="2" type="ORF">BP5796_09250</name>
</gene>
<proteinExistence type="predicted"/>
<keyword evidence="3" id="KW-1185">Reference proteome</keyword>
<evidence type="ECO:0000313" key="2">
    <source>
        <dbReference type="EMBL" id="RDW68593.1"/>
    </source>
</evidence>
<evidence type="ECO:0000313" key="3">
    <source>
        <dbReference type="Proteomes" id="UP000256328"/>
    </source>
</evidence>
<dbReference type="SUPFAM" id="SSF110296">
    <property type="entry name" value="Oligoxyloglucan reducing end-specific cellobiohydrolase"/>
    <property type="match status" value="1"/>
</dbReference>
<organism evidence="2 3">
    <name type="scientific">Coleophoma crateriformis</name>
    <dbReference type="NCBI Taxonomy" id="565419"/>
    <lineage>
        <taxon>Eukaryota</taxon>
        <taxon>Fungi</taxon>
        <taxon>Dikarya</taxon>
        <taxon>Ascomycota</taxon>
        <taxon>Pezizomycotina</taxon>
        <taxon>Leotiomycetes</taxon>
        <taxon>Helotiales</taxon>
        <taxon>Dermateaceae</taxon>
        <taxon>Coleophoma</taxon>
    </lineage>
</organism>
<dbReference type="Gene3D" id="2.120.10.10">
    <property type="match status" value="1"/>
</dbReference>
<dbReference type="PANTHER" id="PTHR38792:SF3">
    <property type="entry name" value="BNR_ASP-BOX REPEAT DOMAIN PROTEIN (AFU_ORTHOLOGUE AFUA_7G06430)-RELATED"/>
    <property type="match status" value="1"/>
</dbReference>
<accession>A0A3D8R3G7</accession>
<protein>
    <submittedName>
        <fullName evidence="2">Glycoside hydrolase family 93 protein</fullName>
    </submittedName>
</protein>
<comment type="caution">
    <text evidence="2">The sequence shown here is derived from an EMBL/GenBank/DDBJ whole genome shotgun (WGS) entry which is preliminary data.</text>
</comment>
<dbReference type="GO" id="GO:0016787">
    <property type="term" value="F:hydrolase activity"/>
    <property type="evidence" value="ECO:0007669"/>
    <property type="project" value="UniProtKB-KW"/>
</dbReference>
<evidence type="ECO:0000256" key="1">
    <source>
        <dbReference type="SAM" id="SignalP"/>
    </source>
</evidence>
<feature type="chain" id="PRO_5017562988" evidence="1">
    <location>
        <begin position="23"/>
        <end position="380"/>
    </location>
</feature>
<dbReference type="CDD" id="cd15482">
    <property type="entry name" value="Sialidase_non-viral"/>
    <property type="match status" value="1"/>
</dbReference>
<keyword evidence="1" id="KW-0732">Signal</keyword>
<dbReference type="PANTHER" id="PTHR38792">
    <property type="entry name" value="BNR/ASP-BOX REPEAT DOMAIN PROTEIN (AFU_ORTHOLOGUE AFUA_7G06430)-RELATED"/>
    <property type="match status" value="1"/>
</dbReference>
<reference evidence="2 3" key="1">
    <citation type="journal article" date="2018" name="IMA Fungus">
        <title>IMA Genome-F 9: Draft genome sequence of Annulohypoxylon stygium, Aspergillus mulundensis, Berkeleyomyces basicola (syn. Thielaviopsis basicola), Ceratocystis smalleyi, two Cercospora beticola strains, Coleophoma cylindrospora, Fusarium fracticaudum, Phialophora cf. hyalina, and Morchella septimelata.</title>
        <authorList>
            <person name="Wingfield B.D."/>
            <person name="Bills G.F."/>
            <person name="Dong Y."/>
            <person name="Huang W."/>
            <person name="Nel W.J."/>
            <person name="Swalarsk-Parry B.S."/>
            <person name="Vaghefi N."/>
            <person name="Wilken P.M."/>
            <person name="An Z."/>
            <person name="de Beer Z.W."/>
            <person name="De Vos L."/>
            <person name="Chen L."/>
            <person name="Duong T.A."/>
            <person name="Gao Y."/>
            <person name="Hammerbacher A."/>
            <person name="Kikkert J.R."/>
            <person name="Li Y."/>
            <person name="Li H."/>
            <person name="Li K."/>
            <person name="Li Q."/>
            <person name="Liu X."/>
            <person name="Ma X."/>
            <person name="Naidoo K."/>
            <person name="Pethybridge S.J."/>
            <person name="Sun J."/>
            <person name="Steenkamp E.T."/>
            <person name="van der Nest M.A."/>
            <person name="van Wyk S."/>
            <person name="Wingfield M.J."/>
            <person name="Xiong C."/>
            <person name="Yue Q."/>
            <person name="Zhang X."/>
        </authorList>
    </citation>
    <scope>NUCLEOTIDE SEQUENCE [LARGE SCALE GENOMIC DNA]</scope>
    <source>
        <strain evidence="2 3">BP5796</strain>
    </source>
</reference>
<feature type="signal peptide" evidence="1">
    <location>
        <begin position="1"/>
        <end position="22"/>
    </location>
</feature>
<dbReference type="EMBL" id="PDLN01000013">
    <property type="protein sequence ID" value="RDW68593.1"/>
    <property type="molecule type" value="Genomic_DNA"/>
</dbReference>
<dbReference type="Proteomes" id="UP000256328">
    <property type="component" value="Unassembled WGS sequence"/>
</dbReference>
<name>A0A3D8R3G7_9HELO</name>
<keyword evidence="2" id="KW-0378">Hydrolase</keyword>
<dbReference type="OrthoDB" id="2130735at2759"/>
<sequence>MFGGKGFSTGLVLASSILGAYSAPTLEVRAVADHAVTSQTIYVPPATYNTPKTLYARTVQLADGTLLATWENYSPEPPMVYFPVYKSTDKGETWTSFSTVQDQVNGWGLRYQPNLYLLPQTIGNLTKGTILCAGNSIPTDLSQTKIDLYASQDSGATWFFVSSIASGGAADPSNGQTPVWEPFLMVYDNQLVAYYSDQRDPAHGQKLVHQVSSDGITWGAIVDDVAYPTYSQRPGMTTIAPLPNGQWIVTYEYGGGANPSNAGYPVYYRISSSPLTFNSATGVLLNANGTIPSSSPYVVWSPSGGVNGTIAVSANSHSQIFVNTKLGDASSWVIYSTPQAAAYSRHLRVMDDPDYLLIMGGGHLGGNNSVTDSVLKLPNL</sequence>